<organism evidence="1 2">
    <name type="scientific">Rousettus aegyptiacus</name>
    <name type="common">Egyptian fruit bat</name>
    <name type="synonym">Pteropus aegyptiacus</name>
    <dbReference type="NCBI Taxonomy" id="9407"/>
    <lineage>
        <taxon>Eukaryota</taxon>
        <taxon>Metazoa</taxon>
        <taxon>Chordata</taxon>
        <taxon>Craniata</taxon>
        <taxon>Vertebrata</taxon>
        <taxon>Euteleostomi</taxon>
        <taxon>Mammalia</taxon>
        <taxon>Eutheria</taxon>
        <taxon>Laurasiatheria</taxon>
        <taxon>Chiroptera</taxon>
        <taxon>Yinpterochiroptera</taxon>
        <taxon>Pteropodoidea</taxon>
        <taxon>Pteropodidae</taxon>
        <taxon>Rousettinae</taxon>
        <taxon>Rousettus</taxon>
    </lineage>
</organism>
<dbReference type="EMBL" id="JACASE010000019">
    <property type="protein sequence ID" value="KAF6394715.1"/>
    <property type="molecule type" value="Genomic_DNA"/>
</dbReference>
<keyword evidence="2" id="KW-1185">Reference proteome</keyword>
<comment type="caution">
    <text evidence="1">The sequence shown here is derived from an EMBL/GenBank/DDBJ whole genome shotgun (WGS) entry which is preliminary data.</text>
</comment>
<evidence type="ECO:0000313" key="1">
    <source>
        <dbReference type="EMBL" id="KAF6394715.1"/>
    </source>
</evidence>
<proteinExistence type="predicted"/>
<accession>A0A7J8B8A9</accession>
<sequence length="132" mass="14465">MASMMWTVGERGKLSARCSLAFLSNRVVLLLCSEWQRVPGEEENMVPPPVQLGGFVLRGASPRMSSADHCIGCRTGALTCSGFDRLVPCILRFSSSLEWRRDGGSYSCHFVAIEEREIKGTAPNTALTSPNR</sequence>
<dbReference type="Proteomes" id="UP000593571">
    <property type="component" value="Unassembled WGS sequence"/>
</dbReference>
<name>A0A7J8B8A9_ROUAE</name>
<gene>
    <name evidence="1" type="ORF">HJG63_010040</name>
</gene>
<reference evidence="1 2" key="1">
    <citation type="journal article" date="2020" name="Nature">
        <title>Six reference-quality genomes reveal evolution of bat adaptations.</title>
        <authorList>
            <person name="Jebb D."/>
            <person name="Huang Z."/>
            <person name="Pippel M."/>
            <person name="Hughes G.M."/>
            <person name="Lavrichenko K."/>
            <person name="Devanna P."/>
            <person name="Winkler S."/>
            <person name="Jermiin L.S."/>
            <person name="Skirmuntt E.C."/>
            <person name="Katzourakis A."/>
            <person name="Burkitt-Gray L."/>
            <person name="Ray D.A."/>
            <person name="Sullivan K.A.M."/>
            <person name="Roscito J.G."/>
            <person name="Kirilenko B.M."/>
            <person name="Davalos L.M."/>
            <person name="Corthals A.P."/>
            <person name="Power M.L."/>
            <person name="Jones G."/>
            <person name="Ransome R.D."/>
            <person name="Dechmann D.K.N."/>
            <person name="Locatelli A.G."/>
            <person name="Puechmaille S.J."/>
            <person name="Fedrigo O."/>
            <person name="Jarvis E.D."/>
            <person name="Hiller M."/>
            <person name="Vernes S.C."/>
            <person name="Myers E.W."/>
            <person name="Teeling E.C."/>
        </authorList>
    </citation>
    <scope>NUCLEOTIDE SEQUENCE [LARGE SCALE GENOMIC DNA]</scope>
    <source>
        <strain evidence="1">MRouAeg1</strain>
        <tissue evidence="1">Muscle</tissue>
    </source>
</reference>
<dbReference type="AlphaFoldDB" id="A0A7J8B8A9"/>
<evidence type="ECO:0000313" key="2">
    <source>
        <dbReference type="Proteomes" id="UP000593571"/>
    </source>
</evidence>
<protein>
    <submittedName>
        <fullName evidence="1">Uncharacterized protein</fullName>
    </submittedName>
</protein>